<dbReference type="PANTHER" id="PTHR43185">
    <property type="entry name" value="FERROUS IRON TRANSPORT PROTEIN B"/>
    <property type="match status" value="1"/>
</dbReference>
<evidence type="ECO:0000256" key="5">
    <source>
        <dbReference type="ARBA" id="ARBA00022692"/>
    </source>
</evidence>
<feature type="binding site" evidence="15">
    <location>
        <position position="25"/>
    </location>
    <ligand>
        <name>Mg(2+)</name>
        <dbReference type="ChEBI" id="CHEBI:18420"/>
        <label>2</label>
    </ligand>
</feature>
<evidence type="ECO:0000313" key="18">
    <source>
        <dbReference type="EMBL" id="QDA31372.1"/>
    </source>
</evidence>
<feature type="binding site" evidence="15">
    <location>
        <position position="21"/>
    </location>
    <ligand>
        <name>Mg(2+)</name>
        <dbReference type="ChEBI" id="CHEBI:18420"/>
        <label>2</label>
    </ligand>
</feature>
<evidence type="ECO:0000256" key="11">
    <source>
        <dbReference type="ARBA" id="ARBA00023136"/>
    </source>
</evidence>
<dbReference type="EMBL" id="CP040846">
    <property type="protein sequence ID" value="QDA31372.1"/>
    <property type="molecule type" value="Genomic_DNA"/>
</dbReference>
<feature type="domain" description="FeoB-type G" evidence="17">
    <location>
        <begin position="3"/>
        <end position="165"/>
    </location>
</feature>
<dbReference type="InterPro" id="IPR027417">
    <property type="entry name" value="P-loop_NTPase"/>
</dbReference>
<keyword evidence="8" id="KW-0408">Iron</keyword>
<dbReference type="Pfam" id="PF07670">
    <property type="entry name" value="Gate"/>
    <property type="match status" value="2"/>
</dbReference>
<dbReference type="GO" id="GO:0046872">
    <property type="term" value="F:metal ion binding"/>
    <property type="evidence" value="ECO:0007669"/>
    <property type="project" value="UniProtKB-KW"/>
</dbReference>
<keyword evidence="15" id="KW-0479">Metal-binding</keyword>
<feature type="binding site" evidence="14">
    <location>
        <begin position="116"/>
        <end position="119"/>
    </location>
    <ligand>
        <name>GTP</name>
        <dbReference type="ChEBI" id="CHEBI:37565"/>
        <label>4</label>
    </ligand>
</feature>
<evidence type="ECO:0000256" key="12">
    <source>
        <dbReference type="ARBA" id="ARBA00031200"/>
    </source>
</evidence>
<dbReference type="NCBIfam" id="TIGR00231">
    <property type="entry name" value="small_GTP"/>
    <property type="match status" value="1"/>
</dbReference>
<keyword evidence="3" id="KW-1003">Cell membrane</keyword>
<dbReference type="InterPro" id="IPR005225">
    <property type="entry name" value="Small_GTP-bd"/>
</dbReference>
<evidence type="ECO:0000256" key="7">
    <source>
        <dbReference type="ARBA" id="ARBA00022989"/>
    </source>
</evidence>
<keyword evidence="15" id="KW-0460">Magnesium</keyword>
<dbReference type="PRINTS" id="PR00326">
    <property type="entry name" value="GTP1OBG"/>
</dbReference>
<dbReference type="PANTHER" id="PTHR43185:SF1">
    <property type="entry name" value="FE(2+) TRANSPORTER FEOB"/>
    <property type="match status" value="1"/>
</dbReference>
<dbReference type="GeneID" id="40474884"/>
<keyword evidence="9" id="KW-0406">Ion transport</keyword>
<feature type="transmembrane region" description="Helical" evidence="16">
    <location>
        <begin position="382"/>
        <end position="404"/>
    </location>
</feature>
<feature type="transmembrane region" description="Helical" evidence="16">
    <location>
        <begin position="312"/>
        <end position="331"/>
    </location>
</feature>
<reference evidence="18 19" key="1">
    <citation type="submission" date="2019-06" db="EMBL/GenBank/DDBJ databases">
        <title>Thermococcus indicus sp. nov., a Fe(III)-reducing hyperthermophilic archaeon isolated from the Onnuri vent field of the Central Indian Ocean ridge.</title>
        <authorList>
            <person name="Lim J.K."/>
            <person name="Kim Y.J."/>
            <person name="Kwon K.K."/>
        </authorList>
    </citation>
    <scope>NUCLEOTIDE SEQUENCE [LARGE SCALE GENOMIC DNA]</scope>
    <source>
        <strain evidence="18 19">IOH1</strain>
    </source>
</reference>
<evidence type="ECO:0000256" key="4">
    <source>
        <dbReference type="ARBA" id="ARBA00022496"/>
    </source>
</evidence>
<evidence type="ECO:0000259" key="17">
    <source>
        <dbReference type="PROSITE" id="PS51711"/>
    </source>
</evidence>
<evidence type="ECO:0000256" key="8">
    <source>
        <dbReference type="ARBA" id="ARBA00023004"/>
    </source>
</evidence>
<evidence type="ECO:0000256" key="16">
    <source>
        <dbReference type="SAM" id="Phobius"/>
    </source>
</evidence>
<dbReference type="FunFam" id="3.40.50.300:FF:000969">
    <property type="entry name" value="Ferrous iron transporter B"/>
    <property type="match status" value="1"/>
</dbReference>
<keyword evidence="6 14" id="KW-0547">Nucleotide-binding</keyword>
<comment type="subcellular location">
    <subcellularLocation>
        <location evidence="1">Cell membrane</location>
        <topology evidence="1">Multi-pass membrane protein</topology>
    </subcellularLocation>
</comment>
<keyword evidence="10 14" id="KW-0342">GTP-binding</keyword>
<feature type="transmembrane region" description="Helical" evidence="16">
    <location>
        <begin position="613"/>
        <end position="633"/>
    </location>
</feature>
<feature type="transmembrane region" description="Helical" evidence="16">
    <location>
        <begin position="338"/>
        <end position="362"/>
    </location>
</feature>
<dbReference type="AlphaFoldDB" id="A0A4Y5SMG6"/>
<feature type="binding site" evidence="15">
    <location>
        <position position="22"/>
    </location>
    <ligand>
        <name>Mg(2+)</name>
        <dbReference type="ChEBI" id="CHEBI:18420"/>
        <label>1</label>
    </ligand>
</feature>
<feature type="binding site" evidence="14">
    <location>
        <begin position="10"/>
        <end position="17"/>
    </location>
    <ligand>
        <name>GTP</name>
        <dbReference type="ChEBI" id="CHEBI:37565"/>
        <label>1</label>
    </ligand>
</feature>
<dbReference type="Pfam" id="PF07664">
    <property type="entry name" value="FeoB_C"/>
    <property type="match status" value="1"/>
</dbReference>
<evidence type="ECO:0000256" key="9">
    <source>
        <dbReference type="ARBA" id="ARBA00023065"/>
    </source>
</evidence>
<dbReference type="NCBIfam" id="TIGR00437">
    <property type="entry name" value="feoB"/>
    <property type="match status" value="1"/>
</dbReference>
<evidence type="ECO:0000256" key="2">
    <source>
        <dbReference type="ARBA" id="ARBA00022448"/>
    </source>
</evidence>
<dbReference type="InterPro" id="IPR050860">
    <property type="entry name" value="FeoB_GTPase"/>
</dbReference>
<dbReference type="Pfam" id="PF02421">
    <property type="entry name" value="FeoB_N"/>
    <property type="match status" value="1"/>
</dbReference>
<evidence type="ECO:0000256" key="3">
    <source>
        <dbReference type="ARBA" id="ARBA00022475"/>
    </source>
</evidence>
<evidence type="ECO:0000256" key="13">
    <source>
        <dbReference type="NCBIfam" id="TIGR00437"/>
    </source>
</evidence>
<evidence type="ECO:0000313" key="19">
    <source>
        <dbReference type="Proteomes" id="UP000306007"/>
    </source>
</evidence>
<keyword evidence="7 16" id="KW-1133">Transmembrane helix</keyword>
<feature type="binding site" evidence="14">
    <location>
        <begin position="56"/>
        <end position="59"/>
    </location>
    <ligand>
        <name>GTP</name>
        <dbReference type="ChEBI" id="CHEBI:37565"/>
        <label>3</label>
    </ligand>
</feature>
<name>A0A4Y5SMG6_9EURY</name>
<feature type="binding site" evidence="14">
    <location>
        <begin position="35"/>
        <end position="39"/>
    </location>
    <ligand>
        <name>GTP</name>
        <dbReference type="ChEBI" id="CHEBI:37565"/>
        <label>2</label>
    </ligand>
</feature>
<keyword evidence="19" id="KW-1185">Reference proteome</keyword>
<dbReference type="KEGG" id="tic:FH039_06830"/>
<dbReference type="GO" id="GO:0015093">
    <property type="term" value="F:ferrous iron transmembrane transporter activity"/>
    <property type="evidence" value="ECO:0007669"/>
    <property type="project" value="UniProtKB-UniRule"/>
</dbReference>
<proteinExistence type="predicted"/>
<dbReference type="InterPro" id="IPR011640">
    <property type="entry name" value="Fe2_transport_prot_B_C"/>
</dbReference>
<dbReference type="Gene3D" id="3.40.50.300">
    <property type="entry name" value="P-loop containing nucleotide triphosphate hydrolases"/>
    <property type="match status" value="1"/>
</dbReference>
<dbReference type="Pfam" id="PF17910">
    <property type="entry name" value="FeoB_Cyto"/>
    <property type="match status" value="1"/>
</dbReference>
<evidence type="ECO:0000256" key="1">
    <source>
        <dbReference type="ARBA" id="ARBA00004651"/>
    </source>
</evidence>
<keyword evidence="2" id="KW-0813">Transport</keyword>
<dbReference type="InterPro" id="IPR003373">
    <property type="entry name" value="Fe2_transport_prot-B"/>
</dbReference>
<feature type="transmembrane region" description="Helical" evidence="16">
    <location>
        <begin position="512"/>
        <end position="533"/>
    </location>
</feature>
<dbReference type="PROSITE" id="PS51711">
    <property type="entry name" value="G_FEOB"/>
    <property type="match status" value="1"/>
</dbReference>
<dbReference type="Gene3D" id="1.10.287.1770">
    <property type="match status" value="1"/>
</dbReference>
<feature type="transmembrane region" description="Helical" evidence="16">
    <location>
        <begin position="645"/>
        <end position="667"/>
    </location>
</feature>
<keyword evidence="4" id="KW-0410">Iron transport</keyword>
<evidence type="ECO:0000256" key="6">
    <source>
        <dbReference type="ARBA" id="ARBA00022741"/>
    </source>
</evidence>
<organism evidence="18 19">
    <name type="scientific">Thermococcus indicus</name>
    <dbReference type="NCBI Taxonomy" id="2586643"/>
    <lineage>
        <taxon>Archaea</taxon>
        <taxon>Methanobacteriati</taxon>
        <taxon>Methanobacteriota</taxon>
        <taxon>Thermococci</taxon>
        <taxon>Thermococcales</taxon>
        <taxon>Thermococcaceae</taxon>
        <taxon>Thermococcus</taxon>
    </lineage>
</organism>
<dbReference type="InterPro" id="IPR006073">
    <property type="entry name" value="GTP-bd"/>
</dbReference>
<protein>
    <recommendedName>
        <fullName evidence="12 13">Ferrous iron transport protein B</fullName>
    </recommendedName>
</protein>
<keyword evidence="5 16" id="KW-0812">Transmembrane</keyword>
<dbReference type="RefSeq" id="WP_139680715.1">
    <property type="nucleotide sequence ID" value="NZ_CP040846.1"/>
</dbReference>
<dbReference type="SUPFAM" id="SSF52540">
    <property type="entry name" value="P-loop containing nucleoside triphosphate hydrolases"/>
    <property type="match status" value="1"/>
</dbReference>
<dbReference type="GO" id="GO:0005525">
    <property type="term" value="F:GTP binding"/>
    <property type="evidence" value="ECO:0007669"/>
    <property type="project" value="UniProtKB-KW"/>
</dbReference>
<feature type="transmembrane region" description="Helical" evidence="16">
    <location>
        <begin position="282"/>
        <end position="300"/>
    </location>
</feature>
<dbReference type="InterPro" id="IPR030389">
    <property type="entry name" value="G_FEOB_dom"/>
</dbReference>
<evidence type="ECO:0000256" key="14">
    <source>
        <dbReference type="PIRSR" id="PIRSR603373-1"/>
    </source>
</evidence>
<keyword evidence="11 16" id="KW-0472">Membrane</keyword>
<accession>A0A4Y5SMG6</accession>
<sequence length="668" mass="73353">MDELTLAIIGNPNSGKTTLFNALTGLKQKVANWPGVTVEKKEGELEIKGKRFRLVDLPGVYSLAAHSIDEKIARDFILNERPEVVIDVVDASALERNLYLALQLLEMGVKVVIALNKMDLAEEKGLRIDPKKLEEALGVPVVPTIGTKKQGIEELKEAIYNALKASPLEIKYPSLEPYIERLAKIIENDEKFSRMNPRWVALRLIEGDEDIVKLVKDSSVGSQALEELKKIIQELGGEDEAKLRVADARYRFASEIARKAIVAREERLTLTEMLDEVFTHKYFGIPVFITFVWMAFKFALDIAGPFIDITDMFFGWLAETVGGAIGNEVLASLIGDGIIAGVGSVLVFVPQIAFLFLAFAWLEDSGYMARAAFVMDRIMSRFGLHGKSLIPLLLGFSCNVPAVMAARTLEDEKDRILTVIVNPLMSCSARLPVYALFAGAFFVGREGMVVTTMYLMGIALALVVALIFRKTLFKGEPSPFVMELPPYNRPNWGLILSVTWTRTQKFLKKAGTIIFGTVVLIWLLSVTGPGGYLGPEAFESAELLEKSWVGFLGHALEPLFRPMGWDWKAVAGLIFGLLAKEVVVGTLGILHGVGEEGLAEVLVAAGDFTPLTAFAYMAFVLIYVPCIATIGAIRQEIGGKWAAFTVIYEIVLAYVVALTIVLIGGALL</sequence>
<feature type="transmembrane region" description="Helical" evidence="16">
    <location>
        <begin position="448"/>
        <end position="468"/>
    </location>
</feature>
<feature type="binding site" evidence="15">
    <location>
        <position position="24"/>
    </location>
    <ligand>
        <name>Mg(2+)</name>
        <dbReference type="ChEBI" id="CHEBI:18420"/>
        <label>2</label>
    </ligand>
</feature>
<evidence type="ECO:0000256" key="15">
    <source>
        <dbReference type="PIRSR" id="PIRSR603373-2"/>
    </source>
</evidence>
<dbReference type="CDD" id="cd01879">
    <property type="entry name" value="FeoB"/>
    <property type="match status" value="1"/>
</dbReference>
<dbReference type="InterPro" id="IPR041069">
    <property type="entry name" value="FeoB_Cyto"/>
</dbReference>
<evidence type="ECO:0000256" key="10">
    <source>
        <dbReference type="ARBA" id="ARBA00023134"/>
    </source>
</evidence>
<gene>
    <name evidence="18" type="primary">feoB</name>
    <name evidence="18" type="ORF">FH039_06830</name>
</gene>
<dbReference type="OrthoDB" id="85305at2157"/>
<dbReference type="GO" id="GO:0005886">
    <property type="term" value="C:plasma membrane"/>
    <property type="evidence" value="ECO:0007669"/>
    <property type="project" value="UniProtKB-SubCell"/>
</dbReference>
<dbReference type="InterPro" id="IPR011642">
    <property type="entry name" value="Gate_dom"/>
</dbReference>
<dbReference type="Proteomes" id="UP000306007">
    <property type="component" value="Chromosome"/>
</dbReference>